<sequence>MGNVKLELEPKSKVIEVNGKTIKVPKLGLKHRLLMKEGISHEDAMKVLLNYIQPNLSLAERDLLTLHLLEYNGRIRSQVKAGEFLYDINNAYICQQLKFNYEDYEFKFRSPTMELMKGPLDILLKECCVSVKKSGEKIPVPDFMDMPAFVYRWADMITNTVAIDGPFGQIRGLYKVVELFSE</sequence>
<reference evidence="2" key="1">
    <citation type="submission" date="2018-06" db="EMBL/GenBank/DDBJ databases">
        <title>Whole genome analysis of phage vB_ApiM_fHyAci03 infecting Acinetobacter pittii.</title>
        <authorList>
            <person name="Kiljunen S."/>
            <person name="Wicklund A."/>
            <person name="Skurnik M."/>
        </authorList>
    </citation>
    <scope>NUCLEOTIDE SEQUENCE [LARGE SCALE GENOMIC DNA]</scope>
</reference>
<dbReference type="InterPro" id="IPR024342">
    <property type="entry name" value="Phage_T4_Gp28"/>
</dbReference>
<keyword evidence="2" id="KW-1185">Reference proteome</keyword>
<name>A0A345AV32_9CAUD</name>
<dbReference type="Proteomes" id="UP000255697">
    <property type="component" value="Segment"/>
</dbReference>
<proteinExistence type="predicted"/>
<dbReference type="Pfam" id="PF11110">
    <property type="entry name" value="Phage_hub_GP28"/>
    <property type="match status" value="1"/>
</dbReference>
<organism evidence="1 2">
    <name type="scientific">Acinetobacter phage vB_ApiM_fHyAci03</name>
    <dbReference type="NCBI Taxonomy" id="2269366"/>
    <lineage>
        <taxon>Viruses</taxon>
        <taxon>Duplodnaviria</taxon>
        <taxon>Heunggongvirae</taxon>
        <taxon>Uroviricota</taxon>
        <taxon>Caudoviricetes</taxon>
        <taxon>Pantevenvirales</taxon>
        <taxon>Straboviridae</taxon>
        <taxon>Twarogvirinae</taxon>
        <taxon>Lazarusvirus</taxon>
        <taxon>Lazarusvirus fhyacithree</taxon>
    </lineage>
</organism>
<evidence type="ECO:0000313" key="2">
    <source>
        <dbReference type="Proteomes" id="UP000255697"/>
    </source>
</evidence>
<evidence type="ECO:0000313" key="1">
    <source>
        <dbReference type="EMBL" id="AXF40765.1"/>
    </source>
</evidence>
<dbReference type="EMBL" id="MH460829">
    <property type="protein sequence ID" value="AXF40765.1"/>
    <property type="molecule type" value="Genomic_DNA"/>
</dbReference>
<accession>A0A345AV32</accession>
<gene>
    <name evidence="1" type="ORF">Ac3_204</name>
</gene>
<protein>
    <submittedName>
        <fullName evidence="1">Baseplate hub distal subunit</fullName>
    </submittedName>
</protein>